<protein>
    <submittedName>
        <fullName evidence="2">Uncharacterized protein</fullName>
    </submittedName>
</protein>
<reference evidence="2 3" key="1">
    <citation type="submission" date="2018-05" db="EMBL/GenBank/DDBJ databases">
        <title>Complete Genome Sequence of the Nonylphenol-Degrading Bacterium Sphingobium amiense DSM 16289T.</title>
        <authorList>
            <person name="Ootsuka M."/>
            <person name="Nishizawa T."/>
            <person name="Ohta H."/>
        </authorList>
    </citation>
    <scope>NUCLEOTIDE SEQUENCE [LARGE SCALE GENOMIC DNA]</scope>
    <source>
        <strain evidence="2 3">DSM 16289</strain>
    </source>
</reference>
<keyword evidence="3" id="KW-1185">Reference proteome</keyword>
<evidence type="ECO:0000313" key="3">
    <source>
        <dbReference type="Proteomes" id="UP000279959"/>
    </source>
</evidence>
<evidence type="ECO:0000313" key="2">
    <source>
        <dbReference type="EMBL" id="BBD98897.1"/>
    </source>
</evidence>
<name>A0A494W8J4_9SPHN</name>
<feature type="region of interest" description="Disordered" evidence="1">
    <location>
        <begin position="98"/>
        <end position="122"/>
    </location>
</feature>
<dbReference type="KEGG" id="sami:SAMIE_1023980"/>
<dbReference type="Proteomes" id="UP000279959">
    <property type="component" value="Chromosome"/>
</dbReference>
<dbReference type="AlphaFoldDB" id="A0A494W8J4"/>
<evidence type="ECO:0000256" key="1">
    <source>
        <dbReference type="SAM" id="MobiDB-lite"/>
    </source>
</evidence>
<sequence length="122" mass="12553">MRIRSLGSALFARWGAAGLDLIARETRMRRTAITALSAMLIALPLASCGGKDESETKVQMKDMDVVDGTATDAMTDLDGVQSEGAAVAMPGANAVSNMSAAAPAKKAEAAPADQEAEVLSDQ</sequence>
<proteinExistence type="predicted"/>
<organism evidence="2 3">
    <name type="scientific">Sphingobium amiense</name>
    <dbReference type="NCBI Taxonomy" id="135719"/>
    <lineage>
        <taxon>Bacteria</taxon>
        <taxon>Pseudomonadati</taxon>
        <taxon>Pseudomonadota</taxon>
        <taxon>Alphaproteobacteria</taxon>
        <taxon>Sphingomonadales</taxon>
        <taxon>Sphingomonadaceae</taxon>
        <taxon>Sphingobium</taxon>
    </lineage>
</organism>
<accession>A0A494W8J4</accession>
<dbReference type="EMBL" id="AP018664">
    <property type="protein sequence ID" value="BBD98897.1"/>
    <property type="molecule type" value="Genomic_DNA"/>
</dbReference>
<feature type="compositionally biased region" description="Low complexity" evidence="1">
    <location>
        <begin position="100"/>
        <end position="113"/>
    </location>
</feature>
<gene>
    <name evidence="2" type="ORF">SAMIE_1023980</name>
</gene>